<dbReference type="PATRIC" id="fig|1631356.3.peg.256"/>
<evidence type="ECO:0000313" key="1">
    <source>
        <dbReference type="EMBL" id="KNX36144.1"/>
    </source>
</evidence>
<name>A0A0L6CEN1_9MICO</name>
<evidence type="ECO:0000313" key="2">
    <source>
        <dbReference type="Proteomes" id="UP000037397"/>
    </source>
</evidence>
<proteinExistence type="predicted"/>
<dbReference type="AlphaFoldDB" id="A0A0L6CEN1"/>
<reference evidence="2" key="1">
    <citation type="submission" date="2015-03" db="EMBL/GenBank/DDBJ databases">
        <title>Luteipulveratus halotolerans sp. nov., a novel actinobacterium (Dermacoccaceae) from Sarawak, Malaysia.</title>
        <authorList>
            <person name="Juboi H."/>
            <person name="Basik A."/>
            <person name="Shamsul S.S."/>
            <person name="Arnold P."/>
            <person name="Schmitt E.K."/>
            <person name="Sanglier J.-J."/>
            <person name="Yeo T."/>
        </authorList>
    </citation>
    <scope>NUCLEOTIDE SEQUENCE [LARGE SCALE GENOMIC DNA]</scope>
    <source>
        <strain evidence="2">C296001</strain>
    </source>
</reference>
<accession>A0A0L6CEN1</accession>
<keyword evidence="2" id="KW-1185">Reference proteome</keyword>
<gene>
    <name evidence="1" type="ORF">VV01_01635</name>
</gene>
<dbReference type="Proteomes" id="UP000037397">
    <property type="component" value="Unassembled WGS sequence"/>
</dbReference>
<dbReference type="EMBL" id="LAIR01000002">
    <property type="protein sequence ID" value="KNX36144.1"/>
    <property type="molecule type" value="Genomic_DNA"/>
</dbReference>
<organism evidence="1 2">
    <name type="scientific">Luteipulveratus halotolerans</name>
    <dbReference type="NCBI Taxonomy" id="1631356"/>
    <lineage>
        <taxon>Bacteria</taxon>
        <taxon>Bacillati</taxon>
        <taxon>Actinomycetota</taxon>
        <taxon>Actinomycetes</taxon>
        <taxon>Micrococcales</taxon>
        <taxon>Dermacoccaceae</taxon>
        <taxon>Luteipulveratus</taxon>
    </lineage>
</organism>
<sequence length="270" mass="29766">MLIESGDVRILGVTPARARVTFSSGADDGPRALRLDGDAAYELSHWCGTCPLLFQRQSGAASTTSLERLADLLTDGIGEIDEDVVAAYATLLERGRYLPLLLQVRPRMVRPTDADDYFSHEQVSTWGIDPFWGLPESPRVAYYRTWESEVAGDAHLYEFVVPMVAPTQNDRARVAELRAALRPTMTAVAVSTLDVCEPALDLHDDYYAHWGLTHFLLDGHHKMEAAAEAGEPIQLLSLVNLDASLAVPEQISRLVDVRNRPAARRTAGRS</sequence>
<dbReference type="STRING" id="1631356.VV01_01635"/>
<comment type="caution">
    <text evidence="1">The sequence shown here is derived from an EMBL/GenBank/DDBJ whole genome shotgun (WGS) entry which is preliminary data.</text>
</comment>
<protein>
    <submittedName>
        <fullName evidence="1">Uncharacterized protein</fullName>
    </submittedName>
</protein>
<dbReference type="OrthoDB" id="3287529at2"/>
<dbReference type="RefSeq" id="WP_050668361.1">
    <property type="nucleotide sequence ID" value="NZ_LAIR01000002.1"/>
</dbReference>